<keyword evidence="1" id="KW-0472">Membrane</keyword>
<protein>
    <recommendedName>
        <fullName evidence="2">Potassium channel domain-containing protein</fullName>
    </recommendedName>
</protein>
<dbReference type="RefSeq" id="WP_128215580.1">
    <property type="nucleotide sequence ID" value="NZ_CP025746.1"/>
</dbReference>
<dbReference type="SUPFAM" id="SSF81324">
    <property type="entry name" value="Voltage-gated potassium channels"/>
    <property type="match status" value="1"/>
</dbReference>
<dbReference type="AlphaFoldDB" id="A0A3R5QXX2"/>
<dbReference type="KEGG" id="cmah:C1I91_26320"/>
<sequence length="569" mass="65543">MRYDVVEKATPYKISENLYSEKTIVINFFNDEGEVLEIREFGAFTIEQLLHIKSAYTDFKFRELYFFDFSIDEYKEFFGCDSQDNIRDFYAERCFFDGNSDFSNTRFGGDGFSLANSIFGNGKVNFEKSYFWVSNTDFNGIKFGNGEKNFSFSHFYGKEINFYGAHFGNGNVSFRANSLPEGHLNFSGASFGDGHIDFDYSIFSPSGLDFSGTNFGKGDVSFRNANFSNGDIIFFASSFELGKVSFSGSIFGNSNIDFSFCRYSKCDIHFRYVVFGSGKFNMTNLNLIEGKIVFKAAEFKGKPISFSDSTIDELIFKDSIFIEHVNMRLKYCRSLVLENCIIEKTFDLASSSKKVVNIEAFNVLNTKNLGQIYIDWKMNKVKEMVYSQGDKTNFQEKANQFRLLKENFRNIGRYNDEDLAYLEFKRCESIYKLRGENLPPDSNKKIHKIRRYMIYPFKWFVLDFVGNYATNPFRIGFTMLITVITFAGIYTLPFVKLDGDKFSYYKEISPILQKALQGLYHSIATILTIGYGDVNPGNIYAMLLSGIEGFMGMFLMSYFTVDFVRKILR</sequence>
<dbReference type="EMBL" id="CP025746">
    <property type="protein sequence ID" value="QAA34868.1"/>
    <property type="molecule type" value="Genomic_DNA"/>
</dbReference>
<keyword evidence="1" id="KW-1133">Transmembrane helix</keyword>
<dbReference type="Gene3D" id="1.10.287.70">
    <property type="match status" value="1"/>
</dbReference>
<evidence type="ECO:0000313" key="3">
    <source>
        <dbReference type="EMBL" id="QAA34868.1"/>
    </source>
</evidence>
<evidence type="ECO:0000313" key="4">
    <source>
        <dbReference type="Proteomes" id="UP000286268"/>
    </source>
</evidence>
<dbReference type="OrthoDB" id="268207at2"/>
<keyword evidence="1" id="KW-0812">Transmembrane</keyword>
<gene>
    <name evidence="3" type="ORF">C1I91_26320</name>
</gene>
<organism evidence="3 4">
    <name type="scientific">Clostridium manihotivorum</name>
    <dbReference type="NCBI Taxonomy" id="2320868"/>
    <lineage>
        <taxon>Bacteria</taxon>
        <taxon>Bacillati</taxon>
        <taxon>Bacillota</taxon>
        <taxon>Clostridia</taxon>
        <taxon>Eubacteriales</taxon>
        <taxon>Clostridiaceae</taxon>
        <taxon>Clostridium</taxon>
    </lineage>
</organism>
<feature type="transmembrane region" description="Helical" evidence="1">
    <location>
        <begin position="475"/>
        <end position="495"/>
    </location>
</feature>
<dbReference type="Proteomes" id="UP000286268">
    <property type="component" value="Chromosome"/>
</dbReference>
<dbReference type="Pfam" id="PF07885">
    <property type="entry name" value="Ion_trans_2"/>
    <property type="match status" value="1"/>
</dbReference>
<dbReference type="InterPro" id="IPR013099">
    <property type="entry name" value="K_chnl_dom"/>
</dbReference>
<name>A0A3R5QXX2_9CLOT</name>
<keyword evidence="4" id="KW-1185">Reference proteome</keyword>
<accession>A0A3R5QXX2</accession>
<proteinExistence type="predicted"/>
<evidence type="ECO:0000256" key="1">
    <source>
        <dbReference type="SAM" id="Phobius"/>
    </source>
</evidence>
<feature type="transmembrane region" description="Helical" evidence="1">
    <location>
        <begin position="538"/>
        <end position="561"/>
    </location>
</feature>
<reference evidence="3 4" key="1">
    <citation type="submission" date="2018-01" db="EMBL/GenBank/DDBJ databases">
        <title>Genome Sequencing and Assembly of Anaerobacter polyendosporus strain CT4.</title>
        <authorList>
            <person name="Tachaapaikoon C."/>
            <person name="Sutheeworapong S."/>
            <person name="Jenjaroenpun P."/>
            <person name="Wongsurawat T."/>
            <person name="Nookeaw I."/>
            <person name="Cheawchanlertfa P."/>
            <person name="Kosugi A."/>
            <person name="Cheevadhanarak S."/>
            <person name="Ratanakhanokchai K."/>
        </authorList>
    </citation>
    <scope>NUCLEOTIDE SEQUENCE [LARGE SCALE GENOMIC DNA]</scope>
    <source>
        <strain evidence="3 4">CT4</strain>
    </source>
</reference>
<evidence type="ECO:0000259" key="2">
    <source>
        <dbReference type="Pfam" id="PF07885"/>
    </source>
</evidence>
<feature type="domain" description="Potassium channel" evidence="2">
    <location>
        <begin position="482"/>
        <end position="567"/>
    </location>
</feature>